<proteinExistence type="inferred from homology"/>
<comment type="caution">
    <text evidence="7">The sequence shown here is derived from an EMBL/GenBank/DDBJ whole genome shotgun (WGS) entry which is preliminary data.</text>
</comment>
<dbReference type="Proteomes" id="UP000282818">
    <property type="component" value="Unassembled WGS sequence"/>
</dbReference>
<dbReference type="SUPFAM" id="SSF50998">
    <property type="entry name" value="Quinoprotein alcohol dehydrogenase-like"/>
    <property type="match status" value="1"/>
</dbReference>
<dbReference type="GO" id="GO:0009279">
    <property type="term" value="C:cell outer membrane"/>
    <property type="evidence" value="ECO:0007669"/>
    <property type="project" value="UniProtKB-SubCell"/>
</dbReference>
<comment type="function">
    <text evidence="4">Part of the outer membrane protein assembly complex, which is involved in assembly and insertion of beta-barrel proteins into the outer membrane.</text>
</comment>
<comment type="subunit">
    <text evidence="4">Part of the Bam complex.</text>
</comment>
<dbReference type="InterPro" id="IPR002372">
    <property type="entry name" value="PQQ_rpt_dom"/>
</dbReference>
<gene>
    <name evidence="4 7" type="primary">bamB</name>
    <name evidence="7" type="ORF">EOE65_13965</name>
</gene>
<dbReference type="InterPro" id="IPR017687">
    <property type="entry name" value="BamB"/>
</dbReference>
<dbReference type="AlphaFoldDB" id="A0A437Q6L7"/>
<protein>
    <recommendedName>
        <fullName evidence="4">Outer membrane protein assembly factor BamB</fullName>
    </recommendedName>
</protein>
<evidence type="ECO:0000256" key="5">
    <source>
        <dbReference type="SAM" id="SignalP"/>
    </source>
</evidence>
<sequence>MFKRISSVLLLSAAISGCSLWGGSDEVEPSPLVDFDAEKQVIVEWSRSIGGDLGDKFHQLTATISGDQIYAVSADGNVGAFALDDGEPRWEVDLDEAISAGAGAGDNKVVVVTEQGEAICLDALTGGELWRKQLATEVTAEPQLNNELVVVQLINGSIVALDSDTGVTRWRYDSLSPRLTLRGTSAPIVALDVTLAGLDNGKFVALDNASGATLWEQTVSYPEGRSELERMTDIDGRPMLYEKVMYIPSFQGDLVAINPFNAQTLWKKKLSSYRSLASGFGNVYVSEANDHVQALDAKNAASVWSQSQLENRMLSAPAAFGNVVAVGDREGYIHFLSQIDGRFIARYDADAAITSDMKTRGNRLFVLTDSGRLLALTLK</sequence>
<dbReference type="EMBL" id="SACQ01000006">
    <property type="protein sequence ID" value="RVU30150.1"/>
    <property type="molecule type" value="Genomic_DNA"/>
</dbReference>
<keyword evidence="8" id="KW-1185">Reference proteome</keyword>
<comment type="subcellular location">
    <subcellularLocation>
        <location evidence="4">Cell outer membrane</location>
        <topology evidence="4">Lipid-anchor</topology>
    </subcellularLocation>
</comment>
<evidence type="ECO:0000256" key="3">
    <source>
        <dbReference type="ARBA" id="ARBA00023237"/>
    </source>
</evidence>
<evidence type="ECO:0000259" key="6">
    <source>
        <dbReference type="Pfam" id="PF13360"/>
    </source>
</evidence>
<dbReference type="NCBIfam" id="TIGR03300">
    <property type="entry name" value="assembly_YfgL"/>
    <property type="match status" value="1"/>
</dbReference>
<evidence type="ECO:0000313" key="8">
    <source>
        <dbReference type="Proteomes" id="UP000282818"/>
    </source>
</evidence>
<keyword evidence="4" id="KW-0564">Palmitate</keyword>
<evidence type="ECO:0000256" key="1">
    <source>
        <dbReference type="ARBA" id="ARBA00022729"/>
    </source>
</evidence>
<reference evidence="7 8" key="1">
    <citation type="submission" date="2019-01" db="EMBL/GenBank/DDBJ databases">
        <authorList>
            <person name="Chen W.-M."/>
        </authorList>
    </citation>
    <scope>NUCLEOTIDE SEQUENCE [LARGE SCALE GENOMIC DNA]</scope>
    <source>
        <strain evidence="7 8">HPM-16</strain>
    </source>
</reference>
<organism evidence="7 8">
    <name type="scientific">Neptunomonas marina</name>
    <dbReference type="NCBI Taxonomy" id="1815562"/>
    <lineage>
        <taxon>Bacteria</taxon>
        <taxon>Pseudomonadati</taxon>
        <taxon>Pseudomonadota</taxon>
        <taxon>Gammaproteobacteria</taxon>
        <taxon>Oceanospirillales</taxon>
        <taxon>Oceanospirillaceae</taxon>
        <taxon>Neptunomonas</taxon>
    </lineage>
</organism>
<dbReference type="HAMAP" id="MF_00923">
    <property type="entry name" value="OM_assembly_BamB"/>
    <property type="match status" value="1"/>
</dbReference>
<keyword evidence="4" id="KW-0449">Lipoprotein</keyword>
<evidence type="ECO:0000313" key="7">
    <source>
        <dbReference type="EMBL" id="RVU30150.1"/>
    </source>
</evidence>
<dbReference type="InterPro" id="IPR015943">
    <property type="entry name" value="WD40/YVTN_repeat-like_dom_sf"/>
</dbReference>
<dbReference type="SMART" id="SM00564">
    <property type="entry name" value="PQQ"/>
    <property type="match status" value="7"/>
</dbReference>
<keyword evidence="2 4" id="KW-0472">Membrane</keyword>
<keyword evidence="3 4" id="KW-0998">Cell outer membrane</keyword>
<dbReference type="PANTHER" id="PTHR34512">
    <property type="entry name" value="CELL SURFACE PROTEIN"/>
    <property type="match status" value="1"/>
</dbReference>
<dbReference type="GO" id="GO:0043165">
    <property type="term" value="P:Gram-negative-bacterium-type cell outer membrane assembly"/>
    <property type="evidence" value="ECO:0007669"/>
    <property type="project" value="UniProtKB-UniRule"/>
</dbReference>
<name>A0A437Q6L7_9GAMM</name>
<comment type="similarity">
    <text evidence="4">Belongs to the BamB family.</text>
</comment>
<evidence type="ECO:0000256" key="4">
    <source>
        <dbReference type="HAMAP-Rule" id="MF_00923"/>
    </source>
</evidence>
<dbReference type="RefSeq" id="WP_127694935.1">
    <property type="nucleotide sequence ID" value="NZ_SACQ01000006.1"/>
</dbReference>
<dbReference type="InterPro" id="IPR011047">
    <property type="entry name" value="Quinoprotein_ADH-like_sf"/>
</dbReference>
<dbReference type="PROSITE" id="PS51257">
    <property type="entry name" value="PROKAR_LIPOPROTEIN"/>
    <property type="match status" value="1"/>
</dbReference>
<accession>A0A437Q6L7</accession>
<keyword evidence="1 4" id="KW-0732">Signal</keyword>
<dbReference type="PANTHER" id="PTHR34512:SF30">
    <property type="entry name" value="OUTER MEMBRANE PROTEIN ASSEMBLY FACTOR BAMB"/>
    <property type="match status" value="1"/>
</dbReference>
<dbReference type="Gene3D" id="2.130.10.10">
    <property type="entry name" value="YVTN repeat-like/Quinoprotein amine dehydrogenase"/>
    <property type="match status" value="1"/>
</dbReference>
<dbReference type="GO" id="GO:0051205">
    <property type="term" value="P:protein insertion into membrane"/>
    <property type="evidence" value="ECO:0007669"/>
    <property type="project" value="UniProtKB-UniRule"/>
</dbReference>
<feature type="signal peptide" evidence="5">
    <location>
        <begin position="1"/>
        <end position="21"/>
    </location>
</feature>
<evidence type="ECO:0000256" key="2">
    <source>
        <dbReference type="ARBA" id="ARBA00023136"/>
    </source>
</evidence>
<feature type="domain" description="Pyrrolo-quinoline quinone repeat" evidence="6">
    <location>
        <begin position="75"/>
        <end position="306"/>
    </location>
</feature>
<dbReference type="Pfam" id="PF13360">
    <property type="entry name" value="PQQ_2"/>
    <property type="match status" value="1"/>
</dbReference>
<feature type="chain" id="PRO_5019595656" description="Outer membrane protein assembly factor BamB" evidence="5">
    <location>
        <begin position="22"/>
        <end position="379"/>
    </location>
</feature>
<dbReference type="InterPro" id="IPR018391">
    <property type="entry name" value="PQQ_b-propeller_rpt"/>
</dbReference>